<keyword evidence="2" id="KW-0408">Iron</keyword>
<evidence type="ECO:0000259" key="5">
    <source>
        <dbReference type="Pfam" id="PF14226"/>
    </source>
</evidence>
<evidence type="ECO:0008006" key="8">
    <source>
        <dbReference type="Google" id="ProtNLM"/>
    </source>
</evidence>
<organism evidence="6 7">
    <name type="scientific">Cuscuta campestris</name>
    <dbReference type="NCBI Taxonomy" id="132261"/>
    <lineage>
        <taxon>Eukaryota</taxon>
        <taxon>Viridiplantae</taxon>
        <taxon>Streptophyta</taxon>
        <taxon>Embryophyta</taxon>
        <taxon>Tracheophyta</taxon>
        <taxon>Spermatophyta</taxon>
        <taxon>Magnoliopsida</taxon>
        <taxon>eudicotyledons</taxon>
        <taxon>Gunneridae</taxon>
        <taxon>Pentapetalae</taxon>
        <taxon>asterids</taxon>
        <taxon>lamiids</taxon>
        <taxon>Solanales</taxon>
        <taxon>Convolvulaceae</taxon>
        <taxon>Cuscuteae</taxon>
        <taxon>Cuscuta</taxon>
        <taxon>Cuscuta subgen. Grammica</taxon>
        <taxon>Cuscuta sect. Cleistogrammica</taxon>
    </lineage>
</organism>
<keyword evidence="1" id="KW-0479">Metal-binding</keyword>
<evidence type="ECO:0000256" key="2">
    <source>
        <dbReference type="ARBA" id="ARBA00023004"/>
    </source>
</evidence>
<dbReference type="AlphaFoldDB" id="A0A484MXQ3"/>
<dbReference type="PANTHER" id="PTHR34945">
    <property type="entry name" value="2-OXOGLUTARATE (2OG) AND FE(II)-DEPENDENT OXYGENASE SUPERFAMILY PROTEIN"/>
    <property type="match status" value="1"/>
</dbReference>
<dbReference type="GO" id="GO:0016706">
    <property type="term" value="F:2-oxoglutarate-dependent dioxygenase activity"/>
    <property type="evidence" value="ECO:0007669"/>
    <property type="project" value="UniProtKB-ARBA"/>
</dbReference>
<feature type="domain" description="Reverse transcriptase Ty1/copia-type" evidence="4">
    <location>
        <begin position="357"/>
        <end position="429"/>
    </location>
</feature>
<dbReference type="PANTHER" id="PTHR34945:SF8">
    <property type="entry name" value="DOWNSTREAM TARGET OF AGL15-4"/>
    <property type="match status" value="1"/>
</dbReference>
<sequence>MAVTPGSFHPEHRFRAPPPSPAAPGRPDHHFRAPPPSPIAHGRRSGIANDQELTQFLQSSLRVPNLALPGRGFPRRKLVRDPPELDFRALESMGPESALDVLDSAARAGCFVVINHGIPGELIRSVLAAGDGVFGIPPEVKAEAARSPEIPWGFEEVDGEEGETHGSEEFVWCNDDPAFIKKMEGFWPMEFSNFREEMEKLLGDVRDISKKILGVLEKNKKNIPSSSSSRRRKAFQEEEDEEEEGERGGGNVCYLHKQWHIGNNSCSEYDMIRFLIRGCEFPHHLCAHFANGSSSFNVYSKKQWVSFHPRENSIVFTVGDRLQARSGGRFLLDLPWLPRFQERNLIVQLWSGVTDGVLLLYMDDIILRASSQSPLQNIIQHLKEEFAMTDMGDLHFFLGINVQRTSHGLFLTQTQFIYDLLERAGFTGDTIEAEGTITVKAGVGDGTHRLWVDMEFMVVQLDCAHHLILGRPGLEDLECVISPVHLCLKFNTPTGVGVAKGNQSLSRSCYVRATKSQARVDENVSTICAAIQKEEGRPRAELAEEVEEISLDPIEPERKVKVGKTLPLELKEQLLEVLRAFKVLFAWGPEDMSGVDPKIICHRLAVDPTHKPVKQKKRFLSAERREFVTKQVTTLQSIGHIREVRYPEWLANASKTPITGRPGRPPFFPNMEWEWSPPASAKTHRPSPTKEGRGTAHFSVNPNQHHLGEDGDPEAARATSGRLGVFWGSERQAGRGGVSAHLESSPRPYIARNGGGIEHPSQSTRQVGG</sequence>
<evidence type="ECO:0000313" key="7">
    <source>
        <dbReference type="Proteomes" id="UP000595140"/>
    </source>
</evidence>
<dbReference type="InterPro" id="IPR013103">
    <property type="entry name" value="RVT_2"/>
</dbReference>
<dbReference type="Gene3D" id="3.10.10.10">
    <property type="entry name" value="HIV Type 1 Reverse Transcriptase, subunit A, domain 1"/>
    <property type="match status" value="1"/>
</dbReference>
<dbReference type="SUPFAM" id="SSF56672">
    <property type="entry name" value="DNA/RNA polymerases"/>
    <property type="match status" value="1"/>
</dbReference>
<reference evidence="6 7" key="1">
    <citation type="submission" date="2018-04" db="EMBL/GenBank/DDBJ databases">
        <authorList>
            <person name="Vogel A."/>
        </authorList>
    </citation>
    <scope>NUCLEOTIDE SEQUENCE [LARGE SCALE GENOMIC DNA]</scope>
</reference>
<proteinExistence type="predicted"/>
<dbReference type="OrthoDB" id="1928184at2759"/>
<evidence type="ECO:0000256" key="1">
    <source>
        <dbReference type="ARBA" id="ARBA00022723"/>
    </source>
</evidence>
<dbReference type="GO" id="GO:0046872">
    <property type="term" value="F:metal ion binding"/>
    <property type="evidence" value="ECO:0007669"/>
    <property type="project" value="UniProtKB-KW"/>
</dbReference>
<dbReference type="InterPro" id="IPR027443">
    <property type="entry name" value="IPNS-like_sf"/>
</dbReference>
<evidence type="ECO:0000259" key="4">
    <source>
        <dbReference type="Pfam" id="PF07727"/>
    </source>
</evidence>
<dbReference type="Gene3D" id="2.60.120.330">
    <property type="entry name" value="B-lactam Antibiotic, Isopenicillin N Synthase, Chain"/>
    <property type="match status" value="1"/>
</dbReference>
<feature type="region of interest" description="Disordered" evidence="3">
    <location>
        <begin position="221"/>
        <end position="248"/>
    </location>
</feature>
<feature type="region of interest" description="Disordered" evidence="3">
    <location>
        <begin position="1"/>
        <end position="50"/>
    </location>
</feature>
<protein>
    <recommendedName>
        <fullName evidence="8">Non-haem dioxygenase N-terminal domain-containing protein</fullName>
    </recommendedName>
</protein>
<keyword evidence="7" id="KW-1185">Reference proteome</keyword>
<dbReference type="InterPro" id="IPR026992">
    <property type="entry name" value="DIOX_N"/>
</dbReference>
<dbReference type="Pfam" id="PF07727">
    <property type="entry name" value="RVT_2"/>
    <property type="match status" value="1"/>
</dbReference>
<dbReference type="Proteomes" id="UP000595140">
    <property type="component" value="Unassembled WGS sequence"/>
</dbReference>
<dbReference type="EMBL" id="OOIL02004704">
    <property type="protein sequence ID" value="VFQ92946.1"/>
    <property type="molecule type" value="Genomic_DNA"/>
</dbReference>
<feature type="compositionally biased region" description="Polar residues" evidence="3">
    <location>
        <begin position="760"/>
        <end position="769"/>
    </location>
</feature>
<evidence type="ECO:0000256" key="3">
    <source>
        <dbReference type="SAM" id="MobiDB-lite"/>
    </source>
</evidence>
<accession>A0A484MXQ3</accession>
<name>A0A484MXQ3_9ASTE</name>
<evidence type="ECO:0000313" key="6">
    <source>
        <dbReference type="EMBL" id="VFQ92946.1"/>
    </source>
</evidence>
<dbReference type="Pfam" id="PF14226">
    <property type="entry name" value="DIOX_N"/>
    <property type="match status" value="1"/>
</dbReference>
<gene>
    <name evidence="6" type="ORF">CCAM_LOCUS34722</name>
</gene>
<dbReference type="SUPFAM" id="SSF51197">
    <property type="entry name" value="Clavaminate synthase-like"/>
    <property type="match status" value="1"/>
</dbReference>
<dbReference type="InterPro" id="IPR043502">
    <property type="entry name" value="DNA/RNA_pol_sf"/>
</dbReference>
<feature type="region of interest" description="Disordered" evidence="3">
    <location>
        <begin position="676"/>
        <end position="769"/>
    </location>
</feature>
<feature type="domain" description="Non-haem dioxygenase N-terminal" evidence="5">
    <location>
        <begin position="85"/>
        <end position="162"/>
    </location>
</feature>